<keyword evidence="3" id="KW-1185">Reference proteome</keyword>
<dbReference type="AlphaFoldDB" id="A0A8H8R227"/>
<feature type="non-terminal residue" evidence="2">
    <location>
        <position position="1"/>
    </location>
</feature>
<comment type="caution">
    <text evidence="2">The sequence shown here is derived from an EMBL/GenBank/DDBJ whole genome shotgun (WGS) entry which is preliminary data.</text>
</comment>
<dbReference type="Gene3D" id="3.90.1200.10">
    <property type="match status" value="1"/>
</dbReference>
<dbReference type="EMBL" id="QGMH01000094">
    <property type="protein sequence ID" value="TVY25474.1"/>
    <property type="molecule type" value="Genomic_DNA"/>
</dbReference>
<protein>
    <submittedName>
        <fullName evidence="2">Altered inheritance of mitochondria protein, mitochondrial</fullName>
    </submittedName>
</protein>
<dbReference type="GeneID" id="41985953"/>
<dbReference type="Pfam" id="PF01636">
    <property type="entry name" value="APH"/>
    <property type="match status" value="1"/>
</dbReference>
<dbReference type="RefSeq" id="XP_031004262.1">
    <property type="nucleotide sequence ID" value="XM_031150699.1"/>
</dbReference>
<dbReference type="InterPro" id="IPR051035">
    <property type="entry name" value="Mito_inheritance_9"/>
</dbReference>
<dbReference type="PANTHER" id="PTHR36091:SF2">
    <property type="entry name" value="AMINOGLYCOSIDE PHOSPHOTRANSFERASE DOMAIN-CONTAINING PROTEIN"/>
    <property type="match status" value="1"/>
</dbReference>
<dbReference type="Proteomes" id="UP000431533">
    <property type="component" value="Unassembled WGS sequence"/>
</dbReference>
<reference evidence="2 3" key="1">
    <citation type="submission" date="2018-05" db="EMBL/GenBank/DDBJ databases">
        <title>Genome sequencing and assembly of the regulated plant pathogen Lachnellula willkommii and related sister species for the development of diagnostic species identification markers.</title>
        <authorList>
            <person name="Giroux E."/>
            <person name="Bilodeau G."/>
        </authorList>
    </citation>
    <scope>NUCLEOTIDE SEQUENCE [LARGE SCALE GENOMIC DNA]</scope>
    <source>
        <strain evidence="2 3">CBS 185.66</strain>
    </source>
</reference>
<organism evidence="2 3">
    <name type="scientific">Lachnellula hyalina</name>
    <dbReference type="NCBI Taxonomy" id="1316788"/>
    <lineage>
        <taxon>Eukaryota</taxon>
        <taxon>Fungi</taxon>
        <taxon>Dikarya</taxon>
        <taxon>Ascomycota</taxon>
        <taxon>Pezizomycotina</taxon>
        <taxon>Leotiomycetes</taxon>
        <taxon>Helotiales</taxon>
        <taxon>Lachnaceae</taxon>
        <taxon>Lachnellula</taxon>
    </lineage>
</organism>
<evidence type="ECO:0000313" key="2">
    <source>
        <dbReference type="EMBL" id="TVY25474.1"/>
    </source>
</evidence>
<proteinExistence type="predicted"/>
<gene>
    <name evidence="2" type="primary">AIM9_4</name>
    <name evidence="2" type="ORF">LHYA1_G005755</name>
</gene>
<evidence type="ECO:0000259" key="1">
    <source>
        <dbReference type="Pfam" id="PF01636"/>
    </source>
</evidence>
<dbReference type="PANTHER" id="PTHR36091">
    <property type="entry name" value="ALTERED INHERITANCE OF MITOCHONDRIA PROTEIN 9, MITOCHONDRIAL"/>
    <property type="match status" value="1"/>
</dbReference>
<dbReference type="InterPro" id="IPR011009">
    <property type="entry name" value="Kinase-like_dom_sf"/>
</dbReference>
<dbReference type="SUPFAM" id="SSF56112">
    <property type="entry name" value="Protein kinase-like (PK-like)"/>
    <property type="match status" value="1"/>
</dbReference>
<evidence type="ECO:0000313" key="3">
    <source>
        <dbReference type="Proteomes" id="UP000431533"/>
    </source>
</evidence>
<dbReference type="InterPro" id="IPR002575">
    <property type="entry name" value="Aminoglycoside_PTrfase"/>
</dbReference>
<dbReference type="OrthoDB" id="2968323at2759"/>
<sequence>MTAIVCSFHLYFSQILTELVEDILEEDLYRYTRHRWLFNESYNLSERYLRFDLQQLIRVAVAAVSDHGALKCTEVLKCKEGLNNKAYLLTMDNGLVVFAKLPNPCAGPEFYTTASEVATRVFLRDVLEIPIPRILAWSTDRNNPIGAEYILEEIAPGKPLGRLWQDWNDLPIEPRYNIIEQIVEIECKLASTKLEKSGCIYFREDFPAGDVLVTTPSLPSSAAQRFTVGPLVESTMWRGPKAFMDLSRGPYSKPLEFVEAMAKSEVKFIKACGHPRMNYARSLTKPELPEDMLALLARYLQLTSAMIPPPTSDDTQSSTLWHPDLHLNNVFVDPESKKITRIIDWQAATALPLFYQCGVPTMFKHQGPVSDNIDTWPTYPENYSSLDQDEKEEVSNLIKSETLHKYYLAITQNRNPRHWAALQSRDQAQIDPIRIVQSVWEDRDVFFLRRALIRIASGWDVLHPSSGPCPVNFSDQEMALYRHEEENRGYVSDVLNIFRKNWGLSPNGSIEPSRFDEMQIELAQMKDAFINAADNEEDRLLAEKLWPYQDTPA</sequence>
<name>A0A8H8R227_9HELO</name>
<dbReference type="GO" id="GO:0005739">
    <property type="term" value="C:mitochondrion"/>
    <property type="evidence" value="ECO:0007669"/>
    <property type="project" value="TreeGrafter"/>
</dbReference>
<feature type="domain" description="Aminoglycoside phosphotransferase" evidence="1">
    <location>
        <begin position="276"/>
        <end position="351"/>
    </location>
</feature>
<accession>A0A8H8R227</accession>